<dbReference type="PROSITE" id="PS00028">
    <property type="entry name" value="ZINC_FINGER_C2H2_1"/>
    <property type="match status" value="3"/>
</dbReference>
<dbReference type="InterPro" id="IPR013087">
    <property type="entry name" value="Znf_C2H2_type"/>
</dbReference>
<keyword evidence="16" id="KW-1185">Reference proteome</keyword>
<evidence type="ECO:0000256" key="3">
    <source>
        <dbReference type="ARBA" id="ARBA00022737"/>
    </source>
</evidence>
<organism evidence="15 16">
    <name type="scientific">Merluccius polli</name>
    <name type="common">Benguela hake</name>
    <name type="synonym">Merluccius cadenati</name>
    <dbReference type="NCBI Taxonomy" id="89951"/>
    <lineage>
        <taxon>Eukaryota</taxon>
        <taxon>Metazoa</taxon>
        <taxon>Chordata</taxon>
        <taxon>Craniata</taxon>
        <taxon>Vertebrata</taxon>
        <taxon>Euteleostomi</taxon>
        <taxon>Actinopterygii</taxon>
        <taxon>Neopterygii</taxon>
        <taxon>Teleostei</taxon>
        <taxon>Neoteleostei</taxon>
        <taxon>Acanthomorphata</taxon>
        <taxon>Zeiogadaria</taxon>
        <taxon>Gadariae</taxon>
        <taxon>Gadiformes</taxon>
        <taxon>Gadoidei</taxon>
        <taxon>Merlucciidae</taxon>
        <taxon>Merluccius</taxon>
    </lineage>
</organism>
<dbReference type="GO" id="GO:0035118">
    <property type="term" value="P:embryonic pectoral fin morphogenesis"/>
    <property type="evidence" value="ECO:0007669"/>
    <property type="project" value="UniProtKB-ARBA"/>
</dbReference>
<feature type="compositionally biased region" description="Polar residues" evidence="13">
    <location>
        <begin position="86"/>
        <end position="96"/>
    </location>
</feature>
<keyword evidence="7" id="KW-0238">DNA-binding</keyword>
<dbReference type="Proteomes" id="UP001174136">
    <property type="component" value="Unassembled WGS sequence"/>
</dbReference>
<evidence type="ECO:0000259" key="14">
    <source>
        <dbReference type="PROSITE" id="PS50157"/>
    </source>
</evidence>
<keyword evidence="8" id="KW-0010">Activator</keyword>
<dbReference type="InterPro" id="IPR036236">
    <property type="entry name" value="Znf_C2H2_sf"/>
</dbReference>
<feature type="region of interest" description="Disordered" evidence="13">
    <location>
        <begin position="44"/>
        <end position="69"/>
    </location>
</feature>
<dbReference type="GO" id="GO:0000978">
    <property type="term" value="F:RNA polymerase II cis-regulatory region sequence-specific DNA binding"/>
    <property type="evidence" value="ECO:0007669"/>
    <property type="project" value="TreeGrafter"/>
</dbReference>
<name>A0AA47MGK1_MERPO</name>
<feature type="domain" description="C2H2-type" evidence="14">
    <location>
        <begin position="363"/>
        <end position="390"/>
    </location>
</feature>
<comment type="subcellular location">
    <subcellularLocation>
        <location evidence="1">Nucleus</location>
    </subcellularLocation>
</comment>
<evidence type="ECO:0000256" key="4">
    <source>
        <dbReference type="ARBA" id="ARBA00022771"/>
    </source>
</evidence>
<dbReference type="EMBL" id="JAOPHQ010004311">
    <property type="protein sequence ID" value="KAK0139689.1"/>
    <property type="molecule type" value="Genomic_DNA"/>
</dbReference>
<evidence type="ECO:0000256" key="9">
    <source>
        <dbReference type="ARBA" id="ARBA00023163"/>
    </source>
</evidence>
<evidence type="ECO:0000256" key="13">
    <source>
        <dbReference type="SAM" id="MobiDB-lite"/>
    </source>
</evidence>
<comment type="similarity">
    <text evidence="11">Belongs to the Sp1 C2H2-type zinc-finger protein family.</text>
</comment>
<feature type="region of interest" description="Disordered" evidence="13">
    <location>
        <begin position="381"/>
        <end position="411"/>
    </location>
</feature>
<dbReference type="PROSITE" id="PS50157">
    <property type="entry name" value="ZINC_FINGER_C2H2_2"/>
    <property type="match status" value="3"/>
</dbReference>
<evidence type="ECO:0000256" key="5">
    <source>
        <dbReference type="ARBA" id="ARBA00022833"/>
    </source>
</evidence>
<dbReference type="PANTHER" id="PTHR23235:SF29">
    <property type="entry name" value="TRANSCRIPTION FACTOR SP5"/>
    <property type="match status" value="1"/>
</dbReference>
<keyword evidence="6" id="KW-0805">Transcription regulation</keyword>
<feature type="domain" description="C2H2-type" evidence="14">
    <location>
        <begin position="303"/>
        <end position="332"/>
    </location>
</feature>
<evidence type="ECO:0000256" key="6">
    <source>
        <dbReference type="ARBA" id="ARBA00023015"/>
    </source>
</evidence>
<feature type="compositionally biased region" description="Basic residues" evidence="13">
    <location>
        <begin position="44"/>
        <end position="57"/>
    </location>
</feature>
<feature type="domain" description="C2H2-type" evidence="14">
    <location>
        <begin position="333"/>
        <end position="362"/>
    </location>
</feature>
<dbReference type="Pfam" id="PF00096">
    <property type="entry name" value="zf-C2H2"/>
    <property type="match status" value="3"/>
</dbReference>
<dbReference type="Gene3D" id="3.30.160.60">
    <property type="entry name" value="Classic Zinc Finger"/>
    <property type="match status" value="3"/>
</dbReference>
<dbReference type="GO" id="GO:0000981">
    <property type="term" value="F:DNA-binding transcription factor activity, RNA polymerase II-specific"/>
    <property type="evidence" value="ECO:0007669"/>
    <property type="project" value="TreeGrafter"/>
</dbReference>
<keyword evidence="4 12" id="KW-0863">Zinc-finger</keyword>
<evidence type="ECO:0000256" key="10">
    <source>
        <dbReference type="ARBA" id="ARBA00023242"/>
    </source>
</evidence>
<evidence type="ECO:0000256" key="8">
    <source>
        <dbReference type="ARBA" id="ARBA00023159"/>
    </source>
</evidence>
<protein>
    <submittedName>
        <fullName evidence="15">Transcription factor Sp5</fullName>
    </submittedName>
</protein>
<feature type="region of interest" description="Disordered" evidence="13">
    <location>
        <begin position="81"/>
        <end position="140"/>
    </location>
</feature>
<keyword evidence="3" id="KW-0677">Repeat</keyword>
<feature type="compositionally biased region" description="Basic and acidic residues" evidence="13">
    <location>
        <begin position="393"/>
        <end position="411"/>
    </location>
</feature>
<dbReference type="GO" id="GO:0008270">
    <property type="term" value="F:zinc ion binding"/>
    <property type="evidence" value="ECO:0007669"/>
    <property type="project" value="UniProtKB-KW"/>
</dbReference>
<feature type="compositionally biased region" description="Polar residues" evidence="13">
    <location>
        <begin position="106"/>
        <end position="118"/>
    </location>
</feature>
<feature type="region of interest" description="Disordered" evidence="13">
    <location>
        <begin position="281"/>
        <end position="300"/>
    </location>
</feature>
<dbReference type="CDD" id="cd22541">
    <property type="entry name" value="SP5_N"/>
    <property type="match status" value="1"/>
</dbReference>
<dbReference type="SUPFAM" id="SSF57667">
    <property type="entry name" value="beta-beta-alpha zinc fingers"/>
    <property type="match status" value="2"/>
</dbReference>
<dbReference type="SMART" id="SM00355">
    <property type="entry name" value="ZnF_C2H2"/>
    <property type="match status" value="3"/>
</dbReference>
<dbReference type="AlphaFoldDB" id="A0AA47MGK1"/>
<dbReference type="FunFam" id="3.30.160.60:FF:000061">
    <property type="entry name" value="Transcription factor Sp3"/>
    <property type="match status" value="1"/>
</dbReference>
<proteinExistence type="inferred from homology"/>
<dbReference type="FunFam" id="3.30.160.60:FF:000026">
    <property type="entry name" value="Transcription factor Sp3"/>
    <property type="match status" value="1"/>
</dbReference>
<reference evidence="15" key="1">
    <citation type="journal article" date="2023" name="Front. Mar. Sci.">
        <title>A new Merluccius polli reference genome to investigate the effects of global change in West African waters.</title>
        <authorList>
            <person name="Mateo J.L."/>
            <person name="Blanco-Fernandez C."/>
            <person name="Garcia-Vazquez E."/>
            <person name="Machado-Schiaffino G."/>
        </authorList>
    </citation>
    <scope>NUCLEOTIDE SEQUENCE</scope>
    <source>
        <strain evidence="15">C29</strain>
        <tissue evidence="15">Fin</tissue>
    </source>
</reference>
<dbReference type="PANTHER" id="PTHR23235">
    <property type="entry name" value="KRUEPPEL-LIKE TRANSCRIPTION FACTOR"/>
    <property type="match status" value="1"/>
</dbReference>
<keyword evidence="2" id="KW-0479">Metal-binding</keyword>
<keyword evidence="10" id="KW-0539">Nucleus</keyword>
<feature type="compositionally biased region" description="Low complexity" evidence="13">
    <location>
        <begin position="285"/>
        <end position="294"/>
    </location>
</feature>
<feature type="compositionally biased region" description="Basic residues" evidence="13">
    <location>
        <begin position="381"/>
        <end position="392"/>
    </location>
</feature>
<accession>A0AA47MGK1</accession>
<dbReference type="GO" id="GO:0045743">
    <property type="term" value="P:positive regulation of fibroblast growth factor receptor signaling pathway"/>
    <property type="evidence" value="ECO:0007669"/>
    <property type="project" value="UniProtKB-ARBA"/>
</dbReference>
<feature type="compositionally biased region" description="Basic residues" evidence="13">
    <location>
        <begin position="119"/>
        <end position="128"/>
    </location>
</feature>
<evidence type="ECO:0000256" key="1">
    <source>
        <dbReference type="ARBA" id="ARBA00004123"/>
    </source>
</evidence>
<comment type="caution">
    <text evidence="15">The sequence shown here is derived from an EMBL/GenBank/DDBJ whole genome shotgun (WGS) entry which is preliminary data.</text>
</comment>
<gene>
    <name evidence="15" type="primary">SP5</name>
    <name evidence="15" type="ORF">N1851_023412</name>
</gene>
<dbReference type="FunFam" id="3.30.160.60:FF:000014">
    <property type="entry name" value="Transcription factor Sp3"/>
    <property type="match status" value="1"/>
</dbReference>
<dbReference type="GO" id="GO:0005634">
    <property type="term" value="C:nucleus"/>
    <property type="evidence" value="ECO:0007669"/>
    <property type="project" value="UniProtKB-SubCell"/>
</dbReference>
<evidence type="ECO:0000256" key="11">
    <source>
        <dbReference type="ARBA" id="ARBA00038409"/>
    </source>
</evidence>
<sequence>MAAVAVLRNETLHAFLQDRTPNSSPETCKHSPLALLAATCNRIGGHHHHHHPHHPHPHGSSPADFLQVPYDPTLSSPSRLFHPWTNEASHPSSLSGNPAFGLPPKTQLSAHIQTSFSSHHPHPHPTHPHPHELPLTPPADPSYPYDFSPVKMLPCSMQSLPSSCPPPTYVPAVTYAAAVAAPAAPPGFGALTGPSGTLMHHHPHQQPSPTNPGEDIPWWSLQQGGGHHHHHHHHHRFQLQRGLAVLGHADFAQYQTQIAALLHTKSPLASSARRCRRCRCPNCQSTSSSTSTSSDEPGKKKQHICHIPGCGKVYGKTSHLKAHLRWHSGERPFVCNWLFCGKSFTRSDELQRHLRTHTGEKRFVCPDCCKRFMRSDHLAKHVKTHQNKKSKCHEKGGLEHRVKREDPRSML</sequence>
<keyword evidence="5" id="KW-0862">Zinc</keyword>
<evidence type="ECO:0000256" key="7">
    <source>
        <dbReference type="ARBA" id="ARBA00023125"/>
    </source>
</evidence>
<keyword evidence="9" id="KW-0804">Transcription</keyword>
<evidence type="ECO:0000256" key="12">
    <source>
        <dbReference type="PROSITE-ProRule" id="PRU00042"/>
    </source>
</evidence>
<evidence type="ECO:0000313" key="15">
    <source>
        <dbReference type="EMBL" id="KAK0139689.1"/>
    </source>
</evidence>
<evidence type="ECO:0000313" key="16">
    <source>
        <dbReference type="Proteomes" id="UP001174136"/>
    </source>
</evidence>
<evidence type="ECO:0000256" key="2">
    <source>
        <dbReference type="ARBA" id="ARBA00022723"/>
    </source>
</evidence>